<dbReference type="AlphaFoldDB" id="A0A1I1WGX5"/>
<evidence type="ECO:0000256" key="1">
    <source>
        <dbReference type="ARBA" id="ARBA00022448"/>
    </source>
</evidence>
<keyword evidence="5 6" id="KW-0408">Iron</keyword>
<reference evidence="9 10" key="1">
    <citation type="submission" date="2016-10" db="EMBL/GenBank/DDBJ databases">
        <authorList>
            <person name="Varghese N."/>
            <person name="Submissions S."/>
        </authorList>
    </citation>
    <scope>NUCLEOTIDE SEQUENCE [LARGE SCALE GENOMIC DNA]</scope>
    <source>
        <strain evidence="10">YIM D21,KCTC 23444,ACCC 10710</strain>
    </source>
</reference>
<dbReference type="Proteomes" id="UP000325289">
    <property type="component" value="Unassembled WGS sequence"/>
</dbReference>
<dbReference type="PANTHER" id="PTHR11961">
    <property type="entry name" value="CYTOCHROME C"/>
    <property type="match status" value="1"/>
</dbReference>
<dbReference type="GO" id="GO:0046872">
    <property type="term" value="F:metal ion binding"/>
    <property type="evidence" value="ECO:0007669"/>
    <property type="project" value="UniProtKB-KW"/>
</dbReference>
<proteinExistence type="predicted"/>
<dbReference type="Gene3D" id="1.10.760.10">
    <property type="entry name" value="Cytochrome c-like domain"/>
    <property type="match status" value="1"/>
</dbReference>
<dbReference type="InterPro" id="IPR009056">
    <property type="entry name" value="Cyt_c-like_dom"/>
</dbReference>
<dbReference type="Pfam" id="PF00034">
    <property type="entry name" value="Cytochrom_C"/>
    <property type="match status" value="1"/>
</dbReference>
<dbReference type="OrthoDB" id="9805828at2"/>
<evidence type="ECO:0000313" key="10">
    <source>
        <dbReference type="Proteomes" id="UP000325289"/>
    </source>
</evidence>
<dbReference type="InterPro" id="IPR002327">
    <property type="entry name" value="Cyt_c_1A/1B"/>
</dbReference>
<evidence type="ECO:0000313" key="9">
    <source>
        <dbReference type="EMBL" id="SFD94416.1"/>
    </source>
</evidence>
<dbReference type="PROSITE" id="PS51007">
    <property type="entry name" value="CYTC"/>
    <property type="match status" value="1"/>
</dbReference>
<keyword evidence="2 6" id="KW-0349">Heme</keyword>
<feature type="signal peptide" evidence="7">
    <location>
        <begin position="1"/>
        <end position="21"/>
    </location>
</feature>
<dbReference type="EMBL" id="FOMS01000004">
    <property type="protein sequence ID" value="SFD94416.1"/>
    <property type="molecule type" value="Genomic_DNA"/>
</dbReference>
<evidence type="ECO:0000256" key="2">
    <source>
        <dbReference type="ARBA" id="ARBA00022617"/>
    </source>
</evidence>
<evidence type="ECO:0000256" key="3">
    <source>
        <dbReference type="ARBA" id="ARBA00022723"/>
    </source>
</evidence>
<organism evidence="9 10">
    <name type="scientific">Roseivivax sediminis</name>
    <dbReference type="NCBI Taxonomy" id="936889"/>
    <lineage>
        <taxon>Bacteria</taxon>
        <taxon>Pseudomonadati</taxon>
        <taxon>Pseudomonadota</taxon>
        <taxon>Alphaproteobacteria</taxon>
        <taxon>Rhodobacterales</taxon>
        <taxon>Roseobacteraceae</taxon>
        <taxon>Roseivivax</taxon>
    </lineage>
</organism>
<dbReference type="SUPFAM" id="SSF46626">
    <property type="entry name" value="Cytochrome c"/>
    <property type="match status" value="1"/>
</dbReference>
<protein>
    <submittedName>
        <fullName evidence="9">Cytochrome c</fullName>
    </submittedName>
</protein>
<evidence type="ECO:0000256" key="4">
    <source>
        <dbReference type="ARBA" id="ARBA00022982"/>
    </source>
</evidence>
<accession>A0A1I1WGX5</accession>
<dbReference type="GO" id="GO:0020037">
    <property type="term" value="F:heme binding"/>
    <property type="evidence" value="ECO:0007669"/>
    <property type="project" value="InterPro"/>
</dbReference>
<dbReference type="PRINTS" id="PR00604">
    <property type="entry name" value="CYTCHRMECIAB"/>
</dbReference>
<dbReference type="RefSeq" id="WP_149755539.1">
    <property type="nucleotide sequence ID" value="NZ_FOMS01000004.1"/>
</dbReference>
<dbReference type="GO" id="GO:0009055">
    <property type="term" value="F:electron transfer activity"/>
    <property type="evidence" value="ECO:0007669"/>
    <property type="project" value="InterPro"/>
</dbReference>
<evidence type="ECO:0000256" key="5">
    <source>
        <dbReference type="ARBA" id="ARBA00023004"/>
    </source>
</evidence>
<keyword evidence="10" id="KW-1185">Reference proteome</keyword>
<name>A0A1I1WGX5_9RHOB</name>
<keyword evidence="4" id="KW-0249">Electron transport</keyword>
<evidence type="ECO:0000256" key="7">
    <source>
        <dbReference type="SAM" id="SignalP"/>
    </source>
</evidence>
<keyword evidence="7" id="KW-0732">Signal</keyword>
<feature type="chain" id="PRO_5009301962" evidence="7">
    <location>
        <begin position="22"/>
        <end position="122"/>
    </location>
</feature>
<evidence type="ECO:0000259" key="8">
    <source>
        <dbReference type="PROSITE" id="PS51007"/>
    </source>
</evidence>
<feature type="domain" description="Cytochrome c" evidence="8">
    <location>
        <begin position="22"/>
        <end position="122"/>
    </location>
</feature>
<keyword evidence="3 6" id="KW-0479">Metal-binding</keyword>
<gene>
    <name evidence="9" type="ORF">SAMN04515678_104316</name>
</gene>
<keyword evidence="1" id="KW-0813">Transport</keyword>
<sequence length="122" mass="13213">MHRTLATAAAIAALPVLPALAQDVDPGLAYNNNCRTCHSRDEGDNRLGPNLYQIVGRDAAAAEGYQYSNALASADFAWDEERLDAWIENPDNVLNGHKMKPYSGIAEAETRAAIIEALKTDD</sequence>
<dbReference type="InterPro" id="IPR036909">
    <property type="entry name" value="Cyt_c-like_dom_sf"/>
</dbReference>
<evidence type="ECO:0000256" key="6">
    <source>
        <dbReference type="PROSITE-ProRule" id="PRU00433"/>
    </source>
</evidence>